<dbReference type="InterPro" id="IPR045584">
    <property type="entry name" value="Pilin-like"/>
</dbReference>
<dbReference type="InterPro" id="IPR010055">
    <property type="entry name" value="T2SS_protein-GspJ"/>
</dbReference>
<keyword evidence="9 11" id="KW-0472">Membrane</keyword>
<dbReference type="AlphaFoldDB" id="A0A6J4NVG3"/>
<evidence type="ECO:0000256" key="1">
    <source>
        <dbReference type="ARBA" id="ARBA00004377"/>
    </source>
</evidence>
<dbReference type="Pfam" id="PF11612">
    <property type="entry name" value="T2SSJ"/>
    <property type="match status" value="1"/>
</dbReference>
<dbReference type="PANTHER" id="PTHR39583:SF2">
    <property type="entry name" value="TYPE II SECRETION SYSTEM PROTEIN J"/>
    <property type="match status" value="1"/>
</dbReference>
<keyword evidence="8 11" id="KW-1133">Transmembrane helix</keyword>
<reference evidence="12" key="1">
    <citation type="submission" date="2020-02" db="EMBL/GenBank/DDBJ databases">
        <authorList>
            <person name="Meier V. D."/>
        </authorList>
    </citation>
    <scope>NUCLEOTIDE SEQUENCE</scope>
    <source>
        <strain evidence="12">AVDCRST_MAG64</strain>
    </source>
</reference>
<evidence type="ECO:0000256" key="8">
    <source>
        <dbReference type="ARBA" id="ARBA00022989"/>
    </source>
</evidence>
<evidence type="ECO:0000256" key="4">
    <source>
        <dbReference type="ARBA" id="ARBA00022475"/>
    </source>
</evidence>
<dbReference type="Gene3D" id="2.10.70.20">
    <property type="entry name" value="gspk-gspi-gspj complex like domains"/>
    <property type="match status" value="1"/>
</dbReference>
<dbReference type="GO" id="GO:0005886">
    <property type="term" value="C:plasma membrane"/>
    <property type="evidence" value="ECO:0007669"/>
    <property type="project" value="UniProtKB-SubCell"/>
</dbReference>
<evidence type="ECO:0000256" key="6">
    <source>
        <dbReference type="ARBA" id="ARBA00022519"/>
    </source>
</evidence>
<feature type="region of interest" description="Disordered" evidence="10">
    <location>
        <begin position="296"/>
        <end position="326"/>
    </location>
</feature>
<keyword evidence="6" id="KW-0997">Cell inner membrane</keyword>
<evidence type="ECO:0000256" key="11">
    <source>
        <dbReference type="SAM" id="Phobius"/>
    </source>
</evidence>
<evidence type="ECO:0000256" key="9">
    <source>
        <dbReference type="ARBA" id="ARBA00023136"/>
    </source>
</evidence>
<dbReference type="SUPFAM" id="SSF54523">
    <property type="entry name" value="Pili subunits"/>
    <property type="match status" value="1"/>
</dbReference>
<evidence type="ECO:0000256" key="2">
    <source>
        <dbReference type="ARBA" id="ARBA00011084"/>
    </source>
</evidence>
<dbReference type="Pfam" id="PF07963">
    <property type="entry name" value="N_methyl"/>
    <property type="match status" value="1"/>
</dbReference>
<dbReference type="InterPro" id="IPR051621">
    <property type="entry name" value="T2SS_protein_J"/>
</dbReference>
<sequence>MNLIPTPTSPRHGRPARALETNAAPAVRRRRVIGRAHFGFAGFEELVARAPRPCSGTENRTGDAPVPRSLKAPCRISRSGSGPTPLRPGFTLLEVMLALGIMSVVAVALFASLHVAFKSKRTAEAVLEPVRAGEAVMEMVRTELEGALPPRGVLAGPFVGRDWRGDGNRDDDDVSFYTAADAPAFAVRFGEVKRVELTVVRMEDTGELALARRVIGNLLAPAAVEPDDEILVRGVAGFNLRYFDGQQWWDSWDSTRDYESLPRAVEVTLELDPPLGAPADAGGARLVRIVQVPCAGEPDPSDVADEPLDPEAGGEAGAARAGLPGDRLAFAGGDR</sequence>
<evidence type="ECO:0000256" key="10">
    <source>
        <dbReference type="SAM" id="MobiDB-lite"/>
    </source>
</evidence>
<dbReference type="GO" id="GO:0015628">
    <property type="term" value="P:protein secretion by the type II secretion system"/>
    <property type="evidence" value="ECO:0007669"/>
    <property type="project" value="InterPro"/>
</dbReference>
<dbReference type="GO" id="GO:0015627">
    <property type="term" value="C:type II protein secretion system complex"/>
    <property type="evidence" value="ECO:0007669"/>
    <property type="project" value="InterPro"/>
</dbReference>
<feature type="compositionally biased region" description="Acidic residues" evidence="10">
    <location>
        <begin position="299"/>
        <end position="309"/>
    </location>
</feature>
<comment type="similarity">
    <text evidence="2">Belongs to the GSP J family.</text>
</comment>
<feature type="region of interest" description="Disordered" evidence="10">
    <location>
        <begin position="52"/>
        <end position="81"/>
    </location>
</feature>
<keyword evidence="4" id="KW-1003">Cell membrane</keyword>
<dbReference type="InterPro" id="IPR012902">
    <property type="entry name" value="N_methyl_site"/>
</dbReference>
<name>A0A6J4NVG3_9BACT</name>
<gene>
    <name evidence="12" type="ORF">AVDCRST_MAG64-1577</name>
</gene>
<comment type="subcellular location">
    <subcellularLocation>
        <location evidence="1">Cell inner membrane</location>
        <topology evidence="1">Single-pass membrane protein</topology>
    </subcellularLocation>
</comment>
<accession>A0A6J4NVG3</accession>
<evidence type="ECO:0000256" key="5">
    <source>
        <dbReference type="ARBA" id="ARBA00022481"/>
    </source>
</evidence>
<organism evidence="12">
    <name type="scientific">uncultured Phycisphaerae bacterium</name>
    <dbReference type="NCBI Taxonomy" id="904963"/>
    <lineage>
        <taxon>Bacteria</taxon>
        <taxon>Pseudomonadati</taxon>
        <taxon>Planctomycetota</taxon>
        <taxon>Phycisphaerae</taxon>
        <taxon>environmental samples</taxon>
    </lineage>
</organism>
<dbReference type="NCBIfam" id="TIGR02532">
    <property type="entry name" value="IV_pilin_GFxxxE"/>
    <property type="match status" value="1"/>
</dbReference>
<feature type="compositionally biased region" description="Low complexity" evidence="10">
    <location>
        <begin position="310"/>
        <end position="325"/>
    </location>
</feature>
<keyword evidence="7 11" id="KW-0812">Transmembrane</keyword>
<evidence type="ECO:0000313" key="12">
    <source>
        <dbReference type="EMBL" id="CAA9398632.1"/>
    </source>
</evidence>
<feature type="transmembrane region" description="Helical" evidence="11">
    <location>
        <begin position="95"/>
        <end position="117"/>
    </location>
</feature>
<evidence type="ECO:0000256" key="7">
    <source>
        <dbReference type="ARBA" id="ARBA00022692"/>
    </source>
</evidence>
<dbReference type="PANTHER" id="PTHR39583">
    <property type="entry name" value="TYPE II SECRETION SYSTEM PROTEIN J-RELATED"/>
    <property type="match status" value="1"/>
</dbReference>
<protein>
    <recommendedName>
        <fullName evidence="3">Type II secretion system protein J</fullName>
    </recommendedName>
</protein>
<keyword evidence="5" id="KW-0488">Methylation</keyword>
<proteinExistence type="inferred from homology"/>
<dbReference type="EMBL" id="CADCUQ010000361">
    <property type="protein sequence ID" value="CAA9398632.1"/>
    <property type="molecule type" value="Genomic_DNA"/>
</dbReference>
<evidence type="ECO:0000256" key="3">
    <source>
        <dbReference type="ARBA" id="ARBA00021539"/>
    </source>
</evidence>